<evidence type="ECO:0000256" key="8">
    <source>
        <dbReference type="ARBA" id="ARBA00022990"/>
    </source>
</evidence>
<sequence length="142" mass="17035">MAHIPTGLVSHSRKVCNFYKRVLRHIESTVYCLDEVRYESVLMRAKFDENKNIKDLRVAKQILLDAEKELADQRHWSYKKFPESVGGCAYEREVIPPDWVLDYWDPVEKAAYPKYFAVREQRKKEFEEFYRQVYGKPPPNHH</sequence>
<gene>
    <name evidence="13" type="ORF">TSAR_010563</name>
</gene>
<evidence type="ECO:0000313" key="13">
    <source>
        <dbReference type="EMBL" id="OXU24055.1"/>
    </source>
</evidence>
<dbReference type="InterPro" id="IPR033034">
    <property type="entry name" value="NDUFB9"/>
</dbReference>
<evidence type="ECO:0000256" key="9">
    <source>
        <dbReference type="ARBA" id="ARBA00023128"/>
    </source>
</evidence>
<evidence type="ECO:0000256" key="7">
    <source>
        <dbReference type="ARBA" id="ARBA00022982"/>
    </source>
</evidence>
<keyword evidence="4" id="KW-0813">Transport</keyword>
<evidence type="ECO:0000256" key="12">
    <source>
        <dbReference type="ARBA" id="ARBA00032528"/>
    </source>
</evidence>
<reference evidence="13 14" key="1">
    <citation type="journal article" date="2017" name="Curr. Biol.">
        <title>The Evolution of Venom by Co-option of Single-Copy Genes.</title>
        <authorList>
            <person name="Martinson E.O."/>
            <person name="Mrinalini"/>
            <person name="Kelkar Y.D."/>
            <person name="Chang C.H."/>
            <person name="Werren J.H."/>
        </authorList>
    </citation>
    <scope>NUCLEOTIDE SEQUENCE [LARGE SCALE GENOMIC DNA]</scope>
    <source>
        <strain evidence="13 14">Alberta</strain>
        <tissue evidence="13">Whole body</tissue>
    </source>
</reference>
<evidence type="ECO:0000256" key="5">
    <source>
        <dbReference type="ARBA" id="ARBA00022660"/>
    </source>
</evidence>
<dbReference type="InterPro" id="IPR045292">
    <property type="entry name" value="Complex1_LYR_NDUFB9_LYRM3"/>
</dbReference>
<comment type="subcellular location">
    <subcellularLocation>
        <location evidence="1">Mitochondrion inner membrane</location>
        <topology evidence="1">Peripheral membrane protein</topology>
        <orientation evidence="1">Matrix side</orientation>
    </subcellularLocation>
</comment>
<name>A0A232F0A4_9HYME</name>
<evidence type="ECO:0000256" key="3">
    <source>
        <dbReference type="ARBA" id="ARBA00018684"/>
    </source>
</evidence>
<dbReference type="STRING" id="543379.A0A232F0A4"/>
<keyword evidence="14" id="KW-1185">Reference proteome</keyword>
<evidence type="ECO:0000313" key="14">
    <source>
        <dbReference type="Proteomes" id="UP000215335"/>
    </source>
</evidence>
<keyword evidence="5" id="KW-0679">Respiratory chain</keyword>
<evidence type="ECO:0000256" key="11">
    <source>
        <dbReference type="ARBA" id="ARBA00030192"/>
    </source>
</evidence>
<keyword evidence="10" id="KW-0472">Membrane</keyword>
<evidence type="ECO:0000256" key="2">
    <source>
        <dbReference type="ARBA" id="ARBA00009508"/>
    </source>
</evidence>
<dbReference type="PANTHER" id="PTHR12868">
    <property type="entry name" value="NADH-UBIQUINONE OXIDOREDUCTASE B22 SUBUNIT"/>
    <property type="match status" value="1"/>
</dbReference>
<keyword evidence="9" id="KW-0496">Mitochondrion</keyword>
<comment type="caution">
    <text evidence="13">The sequence shown here is derived from an EMBL/GenBank/DDBJ whole genome shotgun (WGS) entry which is preliminary data.</text>
</comment>
<evidence type="ECO:0000256" key="10">
    <source>
        <dbReference type="ARBA" id="ARBA00023136"/>
    </source>
</evidence>
<evidence type="ECO:0000256" key="6">
    <source>
        <dbReference type="ARBA" id="ARBA00022792"/>
    </source>
</evidence>
<evidence type="ECO:0000256" key="1">
    <source>
        <dbReference type="ARBA" id="ARBA00004443"/>
    </source>
</evidence>
<keyword evidence="7" id="KW-0249">Electron transport</keyword>
<protein>
    <recommendedName>
        <fullName evidence="3">NADH dehydrogenase [ubiquinone] 1 beta subcomplex subunit 9</fullName>
    </recommendedName>
    <alternativeName>
        <fullName evidence="11">Complex I-B22</fullName>
    </alternativeName>
    <alternativeName>
        <fullName evidence="12">NADH-ubiquinone oxidoreductase B22 subunit</fullName>
    </alternativeName>
</protein>
<dbReference type="CDD" id="cd20263">
    <property type="entry name" value="Complex1_LYR_NDUFB9_LYRM3"/>
    <property type="match status" value="1"/>
</dbReference>
<comment type="similarity">
    <text evidence="2">Belongs to the complex I LYR family.</text>
</comment>
<dbReference type="EMBL" id="NNAY01001413">
    <property type="protein sequence ID" value="OXU24055.1"/>
    <property type="molecule type" value="Genomic_DNA"/>
</dbReference>
<dbReference type="AlphaFoldDB" id="A0A232F0A4"/>
<dbReference type="GO" id="GO:0006120">
    <property type="term" value="P:mitochondrial electron transport, NADH to ubiquinone"/>
    <property type="evidence" value="ECO:0007669"/>
    <property type="project" value="InterPro"/>
</dbReference>
<dbReference type="Proteomes" id="UP000215335">
    <property type="component" value="Unassembled WGS sequence"/>
</dbReference>
<keyword evidence="6" id="KW-0999">Mitochondrion inner membrane</keyword>
<organism evidence="13 14">
    <name type="scientific">Trichomalopsis sarcophagae</name>
    <dbReference type="NCBI Taxonomy" id="543379"/>
    <lineage>
        <taxon>Eukaryota</taxon>
        <taxon>Metazoa</taxon>
        <taxon>Ecdysozoa</taxon>
        <taxon>Arthropoda</taxon>
        <taxon>Hexapoda</taxon>
        <taxon>Insecta</taxon>
        <taxon>Pterygota</taxon>
        <taxon>Neoptera</taxon>
        <taxon>Endopterygota</taxon>
        <taxon>Hymenoptera</taxon>
        <taxon>Apocrita</taxon>
        <taxon>Proctotrupomorpha</taxon>
        <taxon>Chalcidoidea</taxon>
        <taxon>Pteromalidae</taxon>
        <taxon>Pteromalinae</taxon>
        <taxon>Trichomalopsis</taxon>
    </lineage>
</organism>
<proteinExistence type="inferred from homology"/>
<keyword evidence="8" id="KW-0007">Acetylation</keyword>
<dbReference type="GO" id="GO:0005743">
    <property type="term" value="C:mitochondrial inner membrane"/>
    <property type="evidence" value="ECO:0007669"/>
    <property type="project" value="UniProtKB-SubCell"/>
</dbReference>
<dbReference type="PANTHER" id="PTHR12868:SF0">
    <property type="entry name" value="NADH DEHYDROGENASE [UBIQUINONE] 1 BETA SUBCOMPLEX SUBUNIT 9"/>
    <property type="match status" value="1"/>
</dbReference>
<dbReference type="OrthoDB" id="13598at2759"/>
<accession>A0A232F0A4</accession>
<evidence type="ECO:0000256" key="4">
    <source>
        <dbReference type="ARBA" id="ARBA00022448"/>
    </source>
</evidence>